<evidence type="ECO:0000313" key="3">
    <source>
        <dbReference type="Proteomes" id="UP000831787"/>
    </source>
</evidence>
<feature type="transmembrane region" description="Helical" evidence="1">
    <location>
        <begin position="35"/>
        <end position="52"/>
    </location>
</feature>
<keyword evidence="1" id="KW-0812">Transmembrane</keyword>
<keyword evidence="3" id="KW-1185">Reference proteome</keyword>
<evidence type="ECO:0000313" key="2">
    <source>
        <dbReference type="EMBL" id="UOQ42923.1"/>
    </source>
</evidence>
<dbReference type="RefSeq" id="WP_244708283.1">
    <property type="nucleotide sequence ID" value="NZ_CP095073.1"/>
</dbReference>
<name>A0ABY4EEM5_9BACI</name>
<dbReference type="EMBL" id="CP095073">
    <property type="protein sequence ID" value="UOQ42923.1"/>
    <property type="molecule type" value="Genomic_DNA"/>
</dbReference>
<keyword evidence="1" id="KW-1133">Transmembrane helix</keyword>
<proteinExistence type="predicted"/>
<gene>
    <name evidence="2" type="ORF">MUN89_13260</name>
</gene>
<feature type="transmembrane region" description="Helical" evidence="1">
    <location>
        <begin position="7"/>
        <end position="29"/>
    </location>
</feature>
<protein>
    <submittedName>
        <fullName evidence="2">Uncharacterized protein</fullName>
    </submittedName>
</protein>
<accession>A0ABY4EEM5</accession>
<dbReference type="Proteomes" id="UP000831787">
    <property type="component" value="Chromosome"/>
</dbReference>
<organism evidence="2 3">
    <name type="scientific">Halobacillus salinarum</name>
    <dbReference type="NCBI Taxonomy" id="2932257"/>
    <lineage>
        <taxon>Bacteria</taxon>
        <taxon>Bacillati</taxon>
        <taxon>Bacillota</taxon>
        <taxon>Bacilli</taxon>
        <taxon>Bacillales</taxon>
        <taxon>Bacillaceae</taxon>
        <taxon>Halobacillus</taxon>
    </lineage>
</organism>
<evidence type="ECO:0000256" key="1">
    <source>
        <dbReference type="SAM" id="Phobius"/>
    </source>
</evidence>
<sequence>MKENLKFAWIASWFALVGQLLFFIGVSIFTGDWRYVMWSFMVSMAVGIPSMIHTRRAQKANKSIKTL</sequence>
<keyword evidence="1" id="KW-0472">Membrane</keyword>
<reference evidence="2 3" key="1">
    <citation type="submission" date="2022-04" db="EMBL/GenBank/DDBJ databases">
        <title>Halobacillus sp. isolated from saltern.</title>
        <authorList>
            <person name="Won M."/>
            <person name="Lee C.-M."/>
            <person name="Woen H.-Y."/>
            <person name="Kwon S.-W."/>
        </authorList>
    </citation>
    <scope>NUCLEOTIDE SEQUENCE [LARGE SCALE GENOMIC DNA]</scope>
    <source>
        <strain evidence="2 3">SSBR10-3</strain>
    </source>
</reference>